<dbReference type="AlphaFoldDB" id="A0A1Z4VTG9"/>
<reference evidence="1 2" key="1">
    <citation type="submission" date="2017-05" db="EMBL/GenBank/DDBJ databases">
        <title>Thiocyanate degradation by Thiohalobacter thiocyanaticus FOKN1.</title>
        <authorList>
            <person name="Oshiki M."/>
            <person name="Fukushima T."/>
            <person name="Kawano S."/>
            <person name="Nakagawa J."/>
        </authorList>
    </citation>
    <scope>NUCLEOTIDE SEQUENCE [LARGE SCALE GENOMIC DNA]</scope>
    <source>
        <strain evidence="1 2">FOKN1</strain>
    </source>
</reference>
<keyword evidence="2" id="KW-1185">Reference proteome</keyword>
<evidence type="ECO:0000313" key="2">
    <source>
        <dbReference type="Proteomes" id="UP000218765"/>
    </source>
</evidence>
<dbReference type="Pfam" id="PF13366">
    <property type="entry name" value="PDDEXK_3"/>
    <property type="match status" value="1"/>
</dbReference>
<dbReference type="KEGG" id="ttc:FOKN1_2560"/>
<evidence type="ECO:0000313" key="1">
    <source>
        <dbReference type="EMBL" id="BAZ94931.1"/>
    </source>
</evidence>
<dbReference type="InterPro" id="IPR026350">
    <property type="entry name" value="GxxExxY"/>
</dbReference>
<name>A0A1Z4VTG9_9GAMM</name>
<dbReference type="OrthoDB" id="9806869at2"/>
<dbReference type="EMBL" id="AP018052">
    <property type="protein sequence ID" value="BAZ94931.1"/>
    <property type="molecule type" value="Genomic_DNA"/>
</dbReference>
<protein>
    <recommendedName>
        <fullName evidence="3">GxxExxY protein</fullName>
    </recommendedName>
</protein>
<dbReference type="NCBIfam" id="TIGR04256">
    <property type="entry name" value="GxxExxY"/>
    <property type="match status" value="1"/>
</dbReference>
<accession>A0A1Z4VTG9</accession>
<evidence type="ECO:0008006" key="3">
    <source>
        <dbReference type="Google" id="ProtNLM"/>
    </source>
</evidence>
<dbReference type="RefSeq" id="WP_096366966.1">
    <property type="nucleotide sequence ID" value="NZ_AP018052.1"/>
</dbReference>
<sequence>MEPSVELDGVARQVIGAAIEVHRTLGPGYLESVYEEALAVELESLGIECDRQVPVSIDYKGRVVGEARLDLVVADKLVIELKAVDALLPIHQAQVLSYLKATRRQLGLLINFNVGVLRNGVKRVVLSQRAET</sequence>
<organism evidence="1 2">
    <name type="scientific">Thiohalobacter thiocyanaticus</name>
    <dbReference type="NCBI Taxonomy" id="585455"/>
    <lineage>
        <taxon>Bacteria</taxon>
        <taxon>Pseudomonadati</taxon>
        <taxon>Pseudomonadota</taxon>
        <taxon>Gammaproteobacteria</taxon>
        <taxon>Thiohalobacterales</taxon>
        <taxon>Thiohalobacteraceae</taxon>
        <taxon>Thiohalobacter</taxon>
    </lineage>
</organism>
<dbReference type="Proteomes" id="UP000218765">
    <property type="component" value="Chromosome"/>
</dbReference>
<proteinExistence type="predicted"/>
<gene>
    <name evidence="1" type="ORF">FOKN1_2560</name>
</gene>